<organism evidence="2 3">
    <name type="scientific">Epichloe festucae (strain Fl1)</name>
    <dbReference type="NCBI Taxonomy" id="877507"/>
    <lineage>
        <taxon>Eukaryota</taxon>
        <taxon>Fungi</taxon>
        <taxon>Dikarya</taxon>
        <taxon>Ascomycota</taxon>
        <taxon>Pezizomycotina</taxon>
        <taxon>Sordariomycetes</taxon>
        <taxon>Hypocreomycetidae</taxon>
        <taxon>Hypocreales</taxon>
        <taxon>Clavicipitaceae</taxon>
        <taxon>Epichloe</taxon>
    </lineage>
</organism>
<feature type="compositionally biased region" description="Polar residues" evidence="1">
    <location>
        <begin position="222"/>
        <end position="241"/>
    </location>
</feature>
<feature type="compositionally biased region" description="Low complexity" evidence="1">
    <location>
        <begin position="32"/>
        <end position="61"/>
    </location>
</feature>
<feature type="compositionally biased region" description="Low complexity" evidence="1">
    <location>
        <begin position="361"/>
        <end position="371"/>
    </location>
</feature>
<feature type="compositionally biased region" description="Polar residues" evidence="1">
    <location>
        <begin position="115"/>
        <end position="127"/>
    </location>
</feature>
<proteinExistence type="predicted"/>
<feature type="compositionally biased region" description="Polar residues" evidence="1">
    <location>
        <begin position="62"/>
        <end position="79"/>
    </location>
</feature>
<feature type="compositionally biased region" description="Polar residues" evidence="1">
    <location>
        <begin position="340"/>
        <end position="351"/>
    </location>
</feature>
<gene>
    <name evidence="2" type="ORF">C2857_007262</name>
</gene>
<keyword evidence="3" id="KW-1185">Reference proteome</keyword>
<feature type="compositionally biased region" description="Low complexity" evidence="1">
    <location>
        <begin position="242"/>
        <end position="277"/>
    </location>
</feature>
<feature type="region of interest" description="Disordered" evidence="1">
    <location>
        <begin position="195"/>
        <end position="304"/>
    </location>
</feature>
<feature type="compositionally biased region" description="Polar residues" evidence="1">
    <location>
        <begin position="278"/>
        <end position="296"/>
    </location>
</feature>
<protein>
    <recommendedName>
        <fullName evidence="4">Integral membrane protein</fullName>
    </recommendedName>
</protein>
<feature type="compositionally biased region" description="Polar residues" evidence="1">
    <location>
        <begin position="136"/>
        <end position="148"/>
    </location>
</feature>
<dbReference type="EMBL" id="CP031386">
    <property type="protein sequence ID" value="QPG98108.1"/>
    <property type="molecule type" value="Genomic_DNA"/>
</dbReference>
<dbReference type="OrthoDB" id="5324692at2759"/>
<feature type="region of interest" description="Disordered" evidence="1">
    <location>
        <begin position="338"/>
        <end position="371"/>
    </location>
</feature>
<dbReference type="AlphaFoldDB" id="A0A7S9PUE5"/>
<accession>A0A7S9PUE5</accession>
<sequence>MDSFMKAAKWGLAKTVAAGQQQLQQRLAKYEQPQSQSQSGGNPYSSGQHQYGQQSHVQYYGNSNQNQHPSQTPATQHSQCPPPPPGSTAQQTPYQQHAYLAPSGHAKHQYYVPPGQNSYGNGTTAPSPSEHGYSAVSPQGQGQYGSYTTPPPPLPPRSYQYSKGASNASVGQHLEASGSATAQYWHGEQAANNITQGVGVKSPEQQASYNWPPLGSKYCNLAPSNTYYSPPPQTNLNNTPGSSISRSSSPPSSQQPSNNSPYLRPSSTSAASPSNTNHASLKQTSKNPTQTSLNHGSASRRPSAYYASLAQQPSNNSSHPASRQLRITENRAIPVEAQASGKSTPAANNDVSVPPPSLPVAESIPSQPAAASSPSAQAYAAGLANETSYMHQSLVGDDPAAVIQTMRNLSVNNKQRFLAQSPPERGFHDFNACKLPPVVASGTPRDVVRYCPEDRMVDYPLYWYHLPEEPEFLICTKCHEEYIKCTPLENQFKRILTAPGSQSTCRFRSPRVKDCLWKQALQTRNLDNLRSFMKSRLSIPNCRGRATVLGKEKVKWYGMANNEINGFLACEACHEDKIIGTSFQSHFMPFREQGPKDEWTCNAALSYITRAIEQLSKSNDWSGFVSSASRRLLYRACEGKDIAWNEGVWFTTRRKIDNFHICGACYMDRLELTAFEREFEPVNTEVGFDVWMQMIGTRWTCKLPSSNIPMSFVHDTYLANKDFDGFWNMTSVVNTLVPCTAKGIIRGSWWTIPGGCPDFSLCEACYNGVFRTSDLSKFLEPATRDPENTIVCSFCPAVPRFNQYISKFAEAMDRSVFSYYTDYIKTFAHVPICPGLDHRENSTWWGYDQALFCQDCYLTFVADTKLGDHLQYYDASDGRAQICQIWSPRMRQMWLEVCNAGPPGSAESNGALDKFKAFGERRLQIFNQTVPRIKFIKGMKEMKMMNAMQQGQLSLMYAGMNSMAVLSDTTDGYEHGNSSVGWFETEHGATGAQMFNNMQAGFADANRMDEWTQIFQLQMMWSEVE</sequence>
<evidence type="ECO:0000313" key="2">
    <source>
        <dbReference type="EMBL" id="QPG98108.1"/>
    </source>
</evidence>
<evidence type="ECO:0008006" key="4">
    <source>
        <dbReference type="Google" id="ProtNLM"/>
    </source>
</evidence>
<dbReference type="Proteomes" id="UP000594364">
    <property type="component" value="Chromosome 2"/>
</dbReference>
<evidence type="ECO:0000313" key="3">
    <source>
        <dbReference type="Proteomes" id="UP000594364"/>
    </source>
</evidence>
<feature type="compositionally biased region" description="Polar residues" evidence="1">
    <location>
        <begin position="159"/>
        <end position="170"/>
    </location>
</feature>
<reference evidence="2 3" key="1">
    <citation type="journal article" date="2018" name="PLoS Genet.">
        <title>Repeat elements organise 3D genome structure and mediate transcription in the filamentous fungus Epichloe festucae.</title>
        <authorList>
            <person name="Winter D.J."/>
            <person name="Ganley A.R.D."/>
            <person name="Young C.A."/>
            <person name="Liachko I."/>
            <person name="Schardl C.L."/>
            <person name="Dupont P.Y."/>
            <person name="Berry D."/>
            <person name="Ram A."/>
            <person name="Scott B."/>
            <person name="Cox M.P."/>
        </authorList>
    </citation>
    <scope>NUCLEOTIDE SEQUENCE [LARGE SCALE GENOMIC DNA]</scope>
    <source>
        <strain evidence="2 3">Fl1</strain>
    </source>
</reference>
<name>A0A7S9PUE5_EPIFF</name>
<evidence type="ECO:0000256" key="1">
    <source>
        <dbReference type="SAM" id="MobiDB-lite"/>
    </source>
</evidence>
<feature type="region of interest" description="Disordered" evidence="1">
    <location>
        <begin position="18"/>
        <end position="173"/>
    </location>
</feature>